<proteinExistence type="predicted"/>
<feature type="region of interest" description="Disordered" evidence="1">
    <location>
        <begin position="1"/>
        <end position="59"/>
    </location>
</feature>
<comment type="caution">
    <text evidence="2">The sequence shown here is derived from an EMBL/GenBank/DDBJ whole genome shotgun (WGS) entry which is preliminary data.</text>
</comment>
<evidence type="ECO:0000313" key="2">
    <source>
        <dbReference type="EMBL" id="CAG9566840.1"/>
    </source>
</evidence>
<name>A0A8J2QP11_9NEOP</name>
<keyword evidence="3" id="KW-1185">Reference proteome</keyword>
<protein>
    <submittedName>
        <fullName evidence="2">(African queen) hypothetical protein</fullName>
    </submittedName>
</protein>
<dbReference type="EMBL" id="CAKASE010000057">
    <property type="protein sequence ID" value="CAG9566840.1"/>
    <property type="molecule type" value="Genomic_DNA"/>
</dbReference>
<accession>A0A8J2QP11</accession>
<reference evidence="2" key="1">
    <citation type="submission" date="2021-09" db="EMBL/GenBank/DDBJ databases">
        <authorList>
            <person name="Martin H S."/>
        </authorList>
    </citation>
    <scope>NUCLEOTIDE SEQUENCE</scope>
</reference>
<dbReference type="Proteomes" id="UP000789524">
    <property type="component" value="Unassembled WGS sequence"/>
</dbReference>
<dbReference type="OrthoDB" id="10580698at2759"/>
<dbReference type="AlphaFoldDB" id="A0A8J2QP11"/>
<evidence type="ECO:0000313" key="3">
    <source>
        <dbReference type="Proteomes" id="UP000789524"/>
    </source>
</evidence>
<feature type="compositionally biased region" description="Basic and acidic residues" evidence="1">
    <location>
        <begin position="37"/>
        <end position="49"/>
    </location>
</feature>
<sequence>MQQASRESLAHVAAPPTPAPARSRRALPLRSNFLPPESDKPRNRGEGLPRPELIFPSRTTHPLCLHPSTILLERVMPFTEHLVPTYLVPM</sequence>
<organism evidence="2 3">
    <name type="scientific">Danaus chrysippus</name>
    <name type="common">African queen</name>
    <dbReference type="NCBI Taxonomy" id="151541"/>
    <lineage>
        <taxon>Eukaryota</taxon>
        <taxon>Metazoa</taxon>
        <taxon>Ecdysozoa</taxon>
        <taxon>Arthropoda</taxon>
        <taxon>Hexapoda</taxon>
        <taxon>Insecta</taxon>
        <taxon>Pterygota</taxon>
        <taxon>Neoptera</taxon>
        <taxon>Endopterygota</taxon>
        <taxon>Lepidoptera</taxon>
        <taxon>Glossata</taxon>
        <taxon>Ditrysia</taxon>
        <taxon>Papilionoidea</taxon>
        <taxon>Nymphalidae</taxon>
        <taxon>Danainae</taxon>
        <taxon>Danaini</taxon>
        <taxon>Danaina</taxon>
        <taxon>Danaus</taxon>
        <taxon>Anosia</taxon>
    </lineage>
</organism>
<evidence type="ECO:0000256" key="1">
    <source>
        <dbReference type="SAM" id="MobiDB-lite"/>
    </source>
</evidence>
<gene>
    <name evidence="2" type="ORF">DCHRY22_LOCUS7424</name>
</gene>